<protein>
    <submittedName>
        <fullName evidence="1">Uncharacterized protein</fullName>
    </submittedName>
</protein>
<organism evidence="1 2">
    <name type="scientific">Willisornis vidua</name>
    <name type="common">Xingu scale-backed antbird</name>
    <dbReference type="NCBI Taxonomy" id="1566151"/>
    <lineage>
        <taxon>Eukaryota</taxon>
        <taxon>Metazoa</taxon>
        <taxon>Chordata</taxon>
        <taxon>Craniata</taxon>
        <taxon>Vertebrata</taxon>
        <taxon>Euteleostomi</taxon>
        <taxon>Archelosauria</taxon>
        <taxon>Archosauria</taxon>
        <taxon>Dinosauria</taxon>
        <taxon>Saurischia</taxon>
        <taxon>Theropoda</taxon>
        <taxon>Coelurosauria</taxon>
        <taxon>Aves</taxon>
        <taxon>Neognathae</taxon>
        <taxon>Neoaves</taxon>
        <taxon>Telluraves</taxon>
        <taxon>Australaves</taxon>
        <taxon>Passeriformes</taxon>
        <taxon>Thamnophilidae</taxon>
        <taxon>Willisornis</taxon>
    </lineage>
</organism>
<accession>A0ABQ9CR79</accession>
<evidence type="ECO:0000313" key="2">
    <source>
        <dbReference type="Proteomes" id="UP001145742"/>
    </source>
</evidence>
<keyword evidence="2" id="KW-1185">Reference proteome</keyword>
<sequence length="173" mass="20204">MSLVKGLEHKFYEEQLRELRLISLEKRSLRDDLITFYNYLKGGCSEMGVSLFSQAAHSRTRGHSLKLHQRRLRLDISKKFYTEGMIGHWNGLPRVESLSLEMFKERLDVALSAMVWLTRCAPSVRLTYFDDNENHELIPSATKTTDNFLLKSFEDDVLQLQYFVQSILEQANL</sequence>
<dbReference type="Proteomes" id="UP001145742">
    <property type="component" value="Unassembled WGS sequence"/>
</dbReference>
<dbReference type="EMBL" id="WHWB01034588">
    <property type="protein sequence ID" value="KAJ7407677.1"/>
    <property type="molecule type" value="Genomic_DNA"/>
</dbReference>
<name>A0ABQ9CR79_9PASS</name>
<comment type="caution">
    <text evidence="1">The sequence shown here is derived from an EMBL/GenBank/DDBJ whole genome shotgun (WGS) entry which is preliminary data.</text>
</comment>
<gene>
    <name evidence="1" type="ORF">WISP_125314</name>
</gene>
<proteinExistence type="predicted"/>
<reference evidence="1" key="1">
    <citation type="submission" date="2019-10" db="EMBL/GenBank/DDBJ databases">
        <authorList>
            <person name="Soares A.E.R."/>
            <person name="Aleixo A."/>
            <person name="Schneider P."/>
            <person name="Miyaki C.Y."/>
            <person name="Schneider M.P."/>
            <person name="Mello C."/>
            <person name="Vasconcelos A.T.R."/>
        </authorList>
    </citation>
    <scope>NUCLEOTIDE SEQUENCE</scope>
    <source>
        <tissue evidence="1">Muscle</tissue>
    </source>
</reference>
<evidence type="ECO:0000313" key="1">
    <source>
        <dbReference type="EMBL" id="KAJ7407677.1"/>
    </source>
</evidence>